<reference evidence="3" key="1">
    <citation type="submission" date="2017-09" db="EMBL/GenBank/DDBJ databases">
        <authorList>
            <person name="Varghese N."/>
            <person name="Submissions S."/>
        </authorList>
    </citation>
    <scope>NUCLEOTIDE SEQUENCE [LARGE SCALE GENOMIC DNA]</scope>
    <source>
        <strain evidence="3">WG-1MB</strain>
    </source>
</reference>
<organism evidence="1 3">
    <name type="scientific">Methanohalophilus euhalobius</name>
    <dbReference type="NCBI Taxonomy" id="51203"/>
    <lineage>
        <taxon>Archaea</taxon>
        <taxon>Methanobacteriati</taxon>
        <taxon>Methanobacteriota</taxon>
        <taxon>Stenosarchaea group</taxon>
        <taxon>Methanomicrobia</taxon>
        <taxon>Methanosarcinales</taxon>
        <taxon>Methanosarcinaceae</taxon>
        <taxon>Methanohalophilus</taxon>
    </lineage>
</organism>
<evidence type="ECO:0000313" key="4">
    <source>
        <dbReference type="Proteomes" id="UP000295404"/>
    </source>
</evidence>
<dbReference type="Proteomes" id="UP000295404">
    <property type="component" value="Unassembled WGS sequence"/>
</dbReference>
<accession>A0A285FTQ0</accession>
<dbReference type="AlphaFoldDB" id="A0A285FTQ0"/>
<keyword evidence="3" id="KW-1185">Reference proteome</keyword>
<reference evidence="2 4" key="3">
    <citation type="submission" date="2019-03" db="EMBL/GenBank/DDBJ databases">
        <title>Subsurface microbial communities from deep shales in Ohio and West Virginia, USA.</title>
        <authorList>
            <person name="Wrighton K."/>
        </authorList>
    </citation>
    <scope>NUCLEOTIDE SEQUENCE [LARGE SCALE GENOMIC DNA]</scope>
    <source>
        <strain evidence="2 4">WG1_MB</strain>
    </source>
</reference>
<dbReference type="RefSeq" id="WP_165868961.1">
    <property type="nucleotide sequence ID" value="NZ_OBDR01000004.1"/>
</dbReference>
<evidence type="ECO:0000313" key="2">
    <source>
        <dbReference type="EMBL" id="TCL11422.1"/>
    </source>
</evidence>
<sequence length="53" mass="6123">MTSKDIPPEHRVASRDLVQKVGVEFLEHLEKFGETSHIRGFCAYMLDIHRGKI</sequence>
<proteinExistence type="predicted"/>
<evidence type="ECO:0000313" key="1">
    <source>
        <dbReference type="EMBL" id="SNY14702.1"/>
    </source>
</evidence>
<dbReference type="EMBL" id="OBDR01000004">
    <property type="protein sequence ID" value="SNY14702.1"/>
    <property type="molecule type" value="Genomic_DNA"/>
</dbReference>
<reference evidence="1" key="2">
    <citation type="submission" date="2017-09" db="EMBL/GenBank/DDBJ databases">
        <authorList>
            <person name="Ehlers B."/>
            <person name="Leendertz F.H."/>
        </authorList>
    </citation>
    <scope>NUCLEOTIDE SEQUENCE [LARGE SCALE GENOMIC DNA]</scope>
    <source>
        <strain evidence="1">WG-1MB</strain>
    </source>
</reference>
<name>A0A285FTQ0_9EURY</name>
<protein>
    <submittedName>
        <fullName evidence="1">Uncharacterized protein</fullName>
    </submittedName>
</protein>
<dbReference type="EMBL" id="SMMS01000001">
    <property type="protein sequence ID" value="TCL11422.1"/>
    <property type="molecule type" value="Genomic_DNA"/>
</dbReference>
<evidence type="ECO:0000313" key="3">
    <source>
        <dbReference type="Proteomes" id="UP000217726"/>
    </source>
</evidence>
<dbReference type="Proteomes" id="UP000217726">
    <property type="component" value="Unassembled WGS sequence"/>
</dbReference>
<gene>
    <name evidence="2" type="ORF">C7960_0573</name>
    <name evidence="1" type="ORF">SAMN06295989_10467</name>
</gene>